<dbReference type="AlphaFoldDB" id="B4JPS4"/>
<feature type="region of interest" description="Disordered" evidence="3">
    <location>
        <begin position="1"/>
        <end position="110"/>
    </location>
</feature>
<comment type="subcellular location">
    <subcellularLocation>
        <location evidence="1">Cytoplasm</location>
    </subcellularLocation>
</comment>
<sequence>MSTSSKQMLEVERIEEENGAGALRKQSPKEQRKIKHKHLHLMDADGAPHEDGEDALQLLTPVEKSKFVMPPPPPPPTPVQAPPPSAPETDDEANSEKWEDPCAPPPPPPLPRKALAKCEKYASFTAIKLKDALEDAITKMESNKREQQQQLHYSKFDSSVSVLDVLNTEAVVEMSPTCPTTTIRTACCSQALIVHPKCNRPALLDQLDRKLKVGKLLAKQSSNVTISREPIPLPAMAHDDEGQGLMSLQVLSARASTPYTQPISQLSCTAVSCDLHLSPPPLVTVKTTAKKHLPASSSQQQSRTRSISSAPATTTTARLGKLRGGTQPSTIAMTLPTSRQHYTRHHLLEIRNAMMHALMHRSKESLTFSMPRIATCDDIELEARLRRMNIWRNTDAVTRGTQQHSLKLHPPRLHHSHNTGNNNNECMPAFFKNKTKQQQTDESIIQSQPPQSQQEFQDPAIVNQRRIGSGRLSHTKWSYNNNNNDYKSYNNNNNYQANSMSKCHMDDAKQHHHNNNNSNMTVMKFFDNGEISTSHLNGTQQSNGRPNTPIMGTSNNNNSNNNNNNRSENESLKSNESIEDLNRANENYVKRVMSGFLVVSKTRSREAEERHYRRYRNQNEEPEWFSCGPTSRLDTIELCGFDEDEERMLREGSHATNEVNREPIMQKHKIEHNKYKTQHRETIGRNTNNNNNNNNSMLKHDNNNNSNASENLNKVHPTDNEKRYSGRSTSFDRFNHNQKHFDNYQPLQQQQQQQSAQNNNNNNSKFMPFFASELTEKKGSSSSLNEFFKQAMCHSNSNNNNNSCNPKMEQPKSLGYINQMPSVEQLEAKWRRNSLDAPAAAAAAAATHGNANSSNNSKQSDNFQKLIGSLSGAKPQQVVPQQQQQQPQVGNDAISNFILQQQQYQQQQQKQHVLIQQQQQQTAFLASLQLKAILGRADTQLLLLRLTKGEISKHGLLVQLANPRLTNMDREAITAVLQFTNTQQQQQQHQQQLEMLSSTVIASQLQNLQNLAIVQQTLAARQQQQQQQQHQQQQQQQQLPLQLSQEDLQAHANTIMRNAVMKRKMEEQTTKMFNMNNAASKQQQPQIQQQQQPQIQQQQQPQTRSQLPATMLGARSGMRAESTTSNAMLNALIAGKNHQIVSGNMMQSEHSTTTANARRSDANLRFPESVNFQIGEMSQPAAQYHPYQQQPQQQQQQYAATQHLRHQQNNPNNNNNNNNFNKAHIQSQQPMAMLSSGSGGVLSFGQHQLSRYSIAQSR</sequence>
<feature type="region of interest" description="Disordered" evidence="3">
    <location>
        <begin position="746"/>
        <end position="766"/>
    </location>
</feature>
<dbReference type="STRING" id="7222.B4JPS4"/>
<dbReference type="OMA" id="MGMSNNR"/>
<feature type="compositionally biased region" description="Pro residues" evidence="3">
    <location>
        <begin position="69"/>
        <end position="86"/>
    </location>
</feature>
<evidence type="ECO:0000256" key="2">
    <source>
        <dbReference type="ARBA" id="ARBA00022490"/>
    </source>
</evidence>
<feature type="compositionally biased region" description="Low complexity" evidence="3">
    <location>
        <begin position="443"/>
        <end position="454"/>
    </location>
</feature>
<organism evidence="5">
    <name type="scientific">Drosophila grimshawi</name>
    <name type="common">Hawaiian fruit fly</name>
    <name type="synonym">Idiomyia grimshawi</name>
    <dbReference type="NCBI Taxonomy" id="7222"/>
    <lineage>
        <taxon>Eukaryota</taxon>
        <taxon>Metazoa</taxon>
        <taxon>Ecdysozoa</taxon>
        <taxon>Arthropoda</taxon>
        <taxon>Hexapoda</taxon>
        <taxon>Insecta</taxon>
        <taxon>Pterygota</taxon>
        <taxon>Neoptera</taxon>
        <taxon>Endopterygota</taxon>
        <taxon>Diptera</taxon>
        <taxon>Brachycera</taxon>
        <taxon>Muscomorpha</taxon>
        <taxon>Ephydroidea</taxon>
        <taxon>Drosophilidae</taxon>
        <taxon>Drosophila</taxon>
        <taxon>Hawaiian Drosophila</taxon>
    </lineage>
</organism>
<name>B4JPS4_DROGR</name>
<dbReference type="OrthoDB" id="8916892at2759"/>
<feature type="region of interest" description="Disordered" evidence="3">
    <location>
        <begin position="434"/>
        <end position="459"/>
    </location>
</feature>
<dbReference type="GO" id="GO:0005634">
    <property type="term" value="C:nucleus"/>
    <property type="evidence" value="ECO:0007669"/>
    <property type="project" value="TreeGrafter"/>
</dbReference>
<feature type="region of interest" description="Disordered" evidence="3">
    <location>
        <begin position="1078"/>
        <end position="1106"/>
    </location>
</feature>
<feature type="region of interest" description="Disordered" evidence="3">
    <location>
        <begin position="288"/>
        <end position="314"/>
    </location>
</feature>
<accession>B4JPS4</accession>
<feature type="region of interest" description="Disordered" evidence="3">
    <location>
        <begin position="473"/>
        <end position="494"/>
    </location>
</feature>
<feature type="region of interest" description="Disordered" evidence="3">
    <location>
        <begin position="531"/>
        <end position="575"/>
    </location>
</feature>
<evidence type="ECO:0000256" key="1">
    <source>
        <dbReference type="ARBA" id="ARBA00004496"/>
    </source>
</evidence>
<dbReference type="GO" id="GO:0017148">
    <property type="term" value="P:negative regulation of translation"/>
    <property type="evidence" value="ECO:0007669"/>
    <property type="project" value="TreeGrafter"/>
</dbReference>
<reference evidence="4 5" key="1">
    <citation type="journal article" date="2007" name="Nature">
        <title>Evolution of genes and genomes on the Drosophila phylogeny.</title>
        <authorList>
            <consortium name="Drosophila 12 Genomes Consortium"/>
            <person name="Clark A.G."/>
            <person name="Eisen M.B."/>
            <person name="Smith D.R."/>
            <person name="Bergman C.M."/>
            <person name="Oliver B."/>
            <person name="Markow T.A."/>
            <person name="Kaufman T.C."/>
            <person name="Kellis M."/>
            <person name="Gelbart W."/>
            <person name="Iyer V.N."/>
            <person name="Pollard D.A."/>
            <person name="Sackton T.B."/>
            <person name="Larracuente A.M."/>
            <person name="Singh N.D."/>
            <person name="Abad J.P."/>
            <person name="Abt D.N."/>
            <person name="Adryan B."/>
            <person name="Aguade M."/>
            <person name="Akashi H."/>
            <person name="Anderson W.W."/>
            <person name="Aquadro C.F."/>
            <person name="Ardell D.H."/>
            <person name="Arguello R."/>
            <person name="Artieri C.G."/>
            <person name="Barbash D.A."/>
            <person name="Barker D."/>
            <person name="Barsanti P."/>
            <person name="Batterham P."/>
            <person name="Batzoglou S."/>
            <person name="Begun D."/>
            <person name="Bhutkar A."/>
            <person name="Blanco E."/>
            <person name="Bosak S.A."/>
            <person name="Bradley R.K."/>
            <person name="Brand A.D."/>
            <person name="Brent M.R."/>
            <person name="Brooks A.N."/>
            <person name="Brown R.H."/>
            <person name="Butlin R.K."/>
            <person name="Caggese C."/>
            <person name="Calvi B.R."/>
            <person name="Bernardo de Carvalho A."/>
            <person name="Caspi A."/>
            <person name="Castrezana S."/>
            <person name="Celniker S.E."/>
            <person name="Chang J.L."/>
            <person name="Chapple C."/>
            <person name="Chatterji S."/>
            <person name="Chinwalla A."/>
            <person name="Civetta A."/>
            <person name="Clifton S.W."/>
            <person name="Comeron J.M."/>
            <person name="Costello J.C."/>
            <person name="Coyne J.A."/>
            <person name="Daub J."/>
            <person name="David R.G."/>
            <person name="Delcher A.L."/>
            <person name="Delehaunty K."/>
            <person name="Do C.B."/>
            <person name="Ebling H."/>
            <person name="Edwards K."/>
            <person name="Eickbush T."/>
            <person name="Evans J.D."/>
            <person name="Filipski A."/>
            <person name="Findeiss S."/>
            <person name="Freyhult E."/>
            <person name="Fulton L."/>
            <person name="Fulton R."/>
            <person name="Garcia A.C."/>
            <person name="Gardiner A."/>
            <person name="Garfield D.A."/>
            <person name="Garvin B.E."/>
            <person name="Gibson G."/>
            <person name="Gilbert D."/>
            <person name="Gnerre S."/>
            <person name="Godfrey J."/>
            <person name="Good R."/>
            <person name="Gotea V."/>
            <person name="Gravely B."/>
            <person name="Greenberg A.J."/>
            <person name="Griffiths-Jones S."/>
            <person name="Gross S."/>
            <person name="Guigo R."/>
            <person name="Gustafson E.A."/>
            <person name="Haerty W."/>
            <person name="Hahn M.W."/>
            <person name="Halligan D.L."/>
            <person name="Halpern A.L."/>
            <person name="Halter G.M."/>
            <person name="Han M.V."/>
            <person name="Heger A."/>
            <person name="Hillier L."/>
            <person name="Hinrichs A.S."/>
            <person name="Holmes I."/>
            <person name="Hoskins R.A."/>
            <person name="Hubisz M.J."/>
            <person name="Hultmark D."/>
            <person name="Huntley M.A."/>
            <person name="Jaffe D.B."/>
            <person name="Jagadeeshan S."/>
            <person name="Jeck W.R."/>
            <person name="Johnson J."/>
            <person name="Jones C.D."/>
            <person name="Jordan W.C."/>
            <person name="Karpen G.H."/>
            <person name="Kataoka E."/>
            <person name="Keightley P.D."/>
            <person name="Kheradpour P."/>
            <person name="Kirkness E.F."/>
            <person name="Koerich L.B."/>
            <person name="Kristiansen K."/>
            <person name="Kudrna D."/>
            <person name="Kulathinal R.J."/>
            <person name="Kumar S."/>
            <person name="Kwok R."/>
            <person name="Lander E."/>
            <person name="Langley C.H."/>
            <person name="Lapoint R."/>
            <person name="Lazzaro B.P."/>
            <person name="Lee S.J."/>
            <person name="Levesque L."/>
            <person name="Li R."/>
            <person name="Lin C.F."/>
            <person name="Lin M.F."/>
            <person name="Lindblad-Toh K."/>
            <person name="Llopart A."/>
            <person name="Long M."/>
            <person name="Low L."/>
            <person name="Lozovsky E."/>
            <person name="Lu J."/>
            <person name="Luo M."/>
            <person name="Machado C.A."/>
            <person name="Makalowski W."/>
            <person name="Marzo M."/>
            <person name="Matsuda M."/>
            <person name="Matzkin L."/>
            <person name="McAllister B."/>
            <person name="McBride C.S."/>
            <person name="McKernan B."/>
            <person name="McKernan K."/>
            <person name="Mendez-Lago M."/>
            <person name="Minx P."/>
            <person name="Mollenhauer M.U."/>
            <person name="Montooth K."/>
            <person name="Mount S.M."/>
            <person name="Mu X."/>
            <person name="Myers E."/>
            <person name="Negre B."/>
            <person name="Newfeld S."/>
            <person name="Nielsen R."/>
            <person name="Noor M.A."/>
            <person name="O'Grady P."/>
            <person name="Pachter L."/>
            <person name="Papaceit M."/>
            <person name="Parisi M.J."/>
            <person name="Parisi M."/>
            <person name="Parts L."/>
            <person name="Pedersen J.S."/>
            <person name="Pesole G."/>
            <person name="Phillippy A.M."/>
            <person name="Ponting C.P."/>
            <person name="Pop M."/>
            <person name="Porcelli D."/>
            <person name="Powell J.R."/>
            <person name="Prohaska S."/>
            <person name="Pruitt K."/>
            <person name="Puig M."/>
            <person name="Quesneville H."/>
            <person name="Ram K.R."/>
            <person name="Rand D."/>
            <person name="Rasmussen M.D."/>
            <person name="Reed L.K."/>
            <person name="Reenan R."/>
            <person name="Reily A."/>
            <person name="Remington K.A."/>
            <person name="Rieger T.T."/>
            <person name="Ritchie M.G."/>
            <person name="Robin C."/>
            <person name="Rogers Y.H."/>
            <person name="Rohde C."/>
            <person name="Rozas J."/>
            <person name="Rubenfield M.J."/>
            <person name="Ruiz A."/>
            <person name="Russo S."/>
            <person name="Salzberg S.L."/>
            <person name="Sanchez-Gracia A."/>
            <person name="Saranga D.J."/>
            <person name="Sato H."/>
            <person name="Schaeffer S.W."/>
            <person name="Schatz M.C."/>
            <person name="Schlenke T."/>
            <person name="Schwartz R."/>
            <person name="Segarra C."/>
            <person name="Singh R.S."/>
            <person name="Sirot L."/>
            <person name="Sirota M."/>
            <person name="Sisneros N.B."/>
            <person name="Smith C.D."/>
            <person name="Smith T.F."/>
            <person name="Spieth J."/>
            <person name="Stage D.E."/>
            <person name="Stark A."/>
            <person name="Stephan W."/>
            <person name="Strausberg R.L."/>
            <person name="Strempel S."/>
            <person name="Sturgill D."/>
            <person name="Sutton G."/>
            <person name="Sutton G.G."/>
            <person name="Tao W."/>
            <person name="Teichmann S."/>
            <person name="Tobari Y.N."/>
            <person name="Tomimura Y."/>
            <person name="Tsolas J.M."/>
            <person name="Valente V.L."/>
            <person name="Venter E."/>
            <person name="Venter J.C."/>
            <person name="Vicario S."/>
            <person name="Vieira F.G."/>
            <person name="Vilella A.J."/>
            <person name="Villasante A."/>
            <person name="Walenz B."/>
            <person name="Wang J."/>
            <person name="Wasserman M."/>
            <person name="Watts T."/>
            <person name="Wilson D."/>
            <person name="Wilson R.K."/>
            <person name="Wing R.A."/>
            <person name="Wolfner M.F."/>
            <person name="Wong A."/>
            <person name="Wong G.K."/>
            <person name="Wu C.I."/>
            <person name="Wu G."/>
            <person name="Yamamoto D."/>
            <person name="Yang H.P."/>
            <person name="Yang S.P."/>
            <person name="Yorke J.A."/>
            <person name="Yoshida K."/>
            <person name="Zdobnov E."/>
            <person name="Zhang P."/>
            <person name="Zhang Y."/>
            <person name="Zimin A.V."/>
            <person name="Baldwin J."/>
            <person name="Abdouelleil A."/>
            <person name="Abdulkadir J."/>
            <person name="Abebe A."/>
            <person name="Abera B."/>
            <person name="Abreu J."/>
            <person name="Acer S.C."/>
            <person name="Aftuck L."/>
            <person name="Alexander A."/>
            <person name="An P."/>
            <person name="Anderson E."/>
            <person name="Anderson S."/>
            <person name="Arachi H."/>
            <person name="Azer M."/>
            <person name="Bachantsang P."/>
            <person name="Barry A."/>
            <person name="Bayul T."/>
            <person name="Berlin A."/>
            <person name="Bessette D."/>
            <person name="Bloom T."/>
            <person name="Blye J."/>
            <person name="Boguslavskiy L."/>
            <person name="Bonnet C."/>
            <person name="Boukhgalter B."/>
            <person name="Bourzgui I."/>
            <person name="Brown A."/>
            <person name="Cahill P."/>
            <person name="Channer S."/>
            <person name="Cheshatsang Y."/>
            <person name="Chuda L."/>
            <person name="Citroen M."/>
            <person name="Collymore A."/>
            <person name="Cooke P."/>
            <person name="Costello M."/>
            <person name="D'Aco K."/>
            <person name="Daza R."/>
            <person name="De Haan G."/>
            <person name="DeGray S."/>
            <person name="DeMaso C."/>
            <person name="Dhargay N."/>
            <person name="Dooley K."/>
            <person name="Dooley E."/>
            <person name="Doricent M."/>
            <person name="Dorje P."/>
            <person name="Dorjee K."/>
            <person name="Dupes A."/>
            <person name="Elong R."/>
            <person name="Falk J."/>
            <person name="Farina A."/>
            <person name="Faro S."/>
            <person name="Ferguson D."/>
            <person name="Fisher S."/>
            <person name="Foley C.D."/>
            <person name="Franke A."/>
            <person name="Friedrich D."/>
            <person name="Gadbois L."/>
            <person name="Gearin G."/>
            <person name="Gearin C.R."/>
            <person name="Giannoukos G."/>
            <person name="Goode T."/>
            <person name="Graham J."/>
            <person name="Grandbois E."/>
            <person name="Grewal S."/>
            <person name="Gyaltsen K."/>
            <person name="Hafez N."/>
            <person name="Hagos B."/>
            <person name="Hall J."/>
            <person name="Henson C."/>
            <person name="Hollinger A."/>
            <person name="Honan T."/>
            <person name="Huard M.D."/>
            <person name="Hughes L."/>
            <person name="Hurhula B."/>
            <person name="Husby M.E."/>
            <person name="Kamat A."/>
            <person name="Kanga B."/>
            <person name="Kashin S."/>
            <person name="Khazanovich D."/>
            <person name="Kisner P."/>
            <person name="Lance K."/>
            <person name="Lara M."/>
            <person name="Lee W."/>
            <person name="Lennon N."/>
            <person name="Letendre F."/>
            <person name="LeVine R."/>
            <person name="Lipovsky A."/>
            <person name="Liu X."/>
            <person name="Liu J."/>
            <person name="Liu S."/>
            <person name="Lokyitsang T."/>
            <person name="Lokyitsang Y."/>
            <person name="Lubonja R."/>
            <person name="Lui A."/>
            <person name="MacDonald P."/>
            <person name="Magnisalis V."/>
            <person name="Maru K."/>
            <person name="Matthews C."/>
            <person name="McCusker W."/>
            <person name="McDonough S."/>
            <person name="Mehta T."/>
            <person name="Meldrim J."/>
            <person name="Meneus L."/>
            <person name="Mihai O."/>
            <person name="Mihalev A."/>
            <person name="Mihova T."/>
            <person name="Mittelman R."/>
            <person name="Mlenga V."/>
            <person name="Montmayeur A."/>
            <person name="Mulrain L."/>
            <person name="Navidi A."/>
            <person name="Naylor J."/>
            <person name="Negash T."/>
            <person name="Nguyen T."/>
            <person name="Nguyen N."/>
            <person name="Nicol R."/>
            <person name="Norbu C."/>
            <person name="Norbu N."/>
            <person name="Novod N."/>
            <person name="O'Neill B."/>
            <person name="Osman S."/>
            <person name="Markiewicz E."/>
            <person name="Oyono O.L."/>
            <person name="Patti C."/>
            <person name="Phunkhang P."/>
            <person name="Pierre F."/>
            <person name="Priest M."/>
            <person name="Raghuraman S."/>
            <person name="Rege F."/>
            <person name="Reyes R."/>
            <person name="Rise C."/>
            <person name="Rogov P."/>
            <person name="Ross K."/>
            <person name="Ryan E."/>
            <person name="Settipalli S."/>
            <person name="Shea T."/>
            <person name="Sherpa N."/>
            <person name="Shi L."/>
            <person name="Shih D."/>
            <person name="Sparrow T."/>
            <person name="Spaulding J."/>
            <person name="Stalker J."/>
            <person name="Stange-Thomann N."/>
            <person name="Stavropoulos S."/>
            <person name="Stone C."/>
            <person name="Strader C."/>
            <person name="Tesfaye S."/>
            <person name="Thomson T."/>
            <person name="Thoulutsang Y."/>
            <person name="Thoulutsang D."/>
            <person name="Topham K."/>
            <person name="Topping I."/>
            <person name="Tsamla T."/>
            <person name="Vassiliev H."/>
            <person name="Vo A."/>
            <person name="Wangchuk T."/>
            <person name="Wangdi T."/>
            <person name="Weiand M."/>
            <person name="Wilkinson J."/>
            <person name="Wilson A."/>
            <person name="Yadav S."/>
            <person name="Young G."/>
            <person name="Yu Q."/>
            <person name="Zembek L."/>
            <person name="Zhong D."/>
            <person name="Zimmer A."/>
            <person name="Zwirko Z."/>
            <person name="Jaffe D.B."/>
            <person name="Alvarez P."/>
            <person name="Brockman W."/>
            <person name="Butler J."/>
            <person name="Chin C."/>
            <person name="Gnerre S."/>
            <person name="Grabherr M."/>
            <person name="Kleber M."/>
            <person name="Mauceli E."/>
            <person name="MacCallum I."/>
        </authorList>
    </citation>
    <scope>NUCLEOTIDE SEQUENCE [LARGE SCALE GENOMIC DNA]</scope>
    <source>
        <strain evidence="5">Tucson 15287-2541.00</strain>
    </source>
</reference>
<dbReference type="HOGENOM" id="CLU_278765_0_0_1"/>
<feature type="compositionally biased region" description="Low complexity" evidence="3">
    <location>
        <begin position="1209"/>
        <end position="1221"/>
    </location>
</feature>
<feature type="region of interest" description="Disordered" evidence="3">
    <location>
        <begin position="409"/>
        <end position="428"/>
    </location>
</feature>
<feature type="region of interest" description="Disordered" evidence="3">
    <location>
        <begin position="651"/>
        <end position="734"/>
    </location>
</feature>
<feature type="compositionally biased region" description="Basic and acidic residues" evidence="3">
    <location>
        <begin position="651"/>
        <end position="665"/>
    </location>
</feature>
<dbReference type="PANTHER" id="PTHR12269:SF1">
    <property type="entry name" value="EUKARYOTIC TRANSLATION INITIATION FACTOR 4E TRANSPORTER"/>
    <property type="match status" value="1"/>
</dbReference>
<dbReference type="Pfam" id="PF10477">
    <property type="entry name" value="EIF4E-T"/>
    <property type="match status" value="1"/>
</dbReference>
<feature type="compositionally biased region" description="Low complexity" evidence="3">
    <location>
        <begin position="478"/>
        <end position="494"/>
    </location>
</feature>
<feature type="compositionally biased region" description="Basic and acidic residues" evidence="3">
    <location>
        <begin position="672"/>
        <end position="683"/>
    </location>
</feature>
<gene>
    <name evidence="4" type="primary">Dgri\GH13346</name>
    <name evidence="4" type="ORF">Dgri_GH13346</name>
</gene>
<dbReference type="Proteomes" id="UP000001070">
    <property type="component" value="Unassembled WGS sequence"/>
</dbReference>
<dbReference type="GO" id="GO:0036464">
    <property type="term" value="C:cytoplasmic ribonucleoprotein granule"/>
    <property type="evidence" value="ECO:0007669"/>
    <property type="project" value="UniProtKB-ARBA"/>
</dbReference>
<dbReference type="GO" id="GO:0003729">
    <property type="term" value="F:mRNA binding"/>
    <property type="evidence" value="ECO:0007669"/>
    <property type="project" value="TreeGrafter"/>
</dbReference>
<dbReference type="InParanoid" id="B4JPS4"/>
<keyword evidence="5" id="KW-1185">Reference proteome</keyword>
<feature type="compositionally biased region" description="Polar residues" evidence="3">
    <location>
        <begin position="531"/>
        <end position="553"/>
    </location>
</feature>
<keyword evidence="2" id="KW-0963">Cytoplasm</keyword>
<dbReference type="EMBL" id="CH916372">
    <property type="protein sequence ID" value="EDV98904.1"/>
    <property type="molecule type" value="Genomic_DNA"/>
</dbReference>
<dbReference type="InterPro" id="IPR018862">
    <property type="entry name" value="eIF4E-T"/>
</dbReference>
<feature type="compositionally biased region" description="Low complexity" evidence="3">
    <location>
        <begin position="686"/>
        <end position="712"/>
    </location>
</feature>
<feature type="compositionally biased region" description="Low complexity" evidence="3">
    <location>
        <begin position="1082"/>
        <end position="1102"/>
    </location>
</feature>
<feature type="compositionally biased region" description="Low complexity" evidence="3">
    <location>
        <begin position="296"/>
        <end position="314"/>
    </location>
</feature>
<dbReference type="eggNOG" id="ENOG502SXKW">
    <property type="taxonomic scope" value="Eukaryota"/>
</dbReference>
<evidence type="ECO:0000313" key="4">
    <source>
        <dbReference type="EMBL" id="EDV98904.1"/>
    </source>
</evidence>
<evidence type="ECO:0000313" key="5">
    <source>
        <dbReference type="Proteomes" id="UP000001070"/>
    </source>
</evidence>
<feature type="compositionally biased region" description="Low complexity" evidence="3">
    <location>
        <begin position="554"/>
        <end position="566"/>
    </location>
</feature>
<feature type="compositionally biased region" description="Low complexity" evidence="3">
    <location>
        <begin position="1182"/>
        <end position="1202"/>
    </location>
</feature>
<feature type="compositionally biased region" description="Basic and acidic residues" evidence="3">
    <location>
        <begin position="40"/>
        <end position="50"/>
    </location>
</feature>
<dbReference type="PANTHER" id="PTHR12269">
    <property type="entry name" value="EUKARYOTIC TRANSLATION INITIATION FACTOR 4E TRANSPORTER"/>
    <property type="match status" value="1"/>
</dbReference>
<proteinExistence type="predicted"/>
<dbReference type="PhylomeDB" id="B4JPS4"/>
<feature type="region of interest" description="Disordered" evidence="3">
    <location>
        <begin position="1182"/>
        <end position="1222"/>
    </location>
</feature>
<protein>
    <submittedName>
        <fullName evidence="4">GH13346</fullName>
    </submittedName>
</protein>
<evidence type="ECO:0000256" key="3">
    <source>
        <dbReference type="SAM" id="MobiDB-lite"/>
    </source>
</evidence>
<feature type="compositionally biased region" description="Low complexity" evidence="3">
    <location>
        <begin position="746"/>
        <end position="763"/>
    </location>
</feature>
<dbReference type="FunCoup" id="B4JPS4">
    <property type="interactions" value="58"/>
</dbReference>